<dbReference type="EC" id="3.1.3.2" evidence="3"/>
<dbReference type="Pfam" id="PF14008">
    <property type="entry name" value="Metallophos_C"/>
    <property type="match status" value="1"/>
</dbReference>
<name>A0A9Q1CJW4_HOLLE</name>
<evidence type="ECO:0000256" key="3">
    <source>
        <dbReference type="RuleBase" id="RU361203"/>
    </source>
</evidence>
<comment type="catalytic activity">
    <reaction evidence="3">
        <text>a phosphate monoester + H2O = an alcohol + phosphate</text>
        <dbReference type="Rhea" id="RHEA:15017"/>
        <dbReference type="ChEBI" id="CHEBI:15377"/>
        <dbReference type="ChEBI" id="CHEBI:30879"/>
        <dbReference type="ChEBI" id="CHEBI:43474"/>
        <dbReference type="ChEBI" id="CHEBI:67140"/>
        <dbReference type="EC" id="3.1.3.2"/>
    </reaction>
</comment>
<protein>
    <recommendedName>
        <fullName evidence="3">Purple acid phosphatase</fullName>
        <ecNumber evidence="3">3.1.3.2</ecNumber>
    </recommendedName>
</protein>
<dbReference type="InterPro" id="IPR041792">
    <property type="entry name" value="MPP_PAP"/>
</dbReference>
<dbReference type="GO" id="GO:0003993">
    <property type="term" value="F:acid phosphatase activity"/>
    <property type="evidence" value="ECO:0007669"/>
    <property type="project" value="UniProtKB-EC"/>
</dbReference>
<feature type="domain" description="Purple acid phosphatase C-terminal" evidence="5">
    <location>
        <begin position="363"/>
        <end position="424"/>
    </location>
</feature>
<keyword evidence="2" id="KW-0325">Glycoprotein</keyword>
<dbReference type="InterPro" id="IPR004843">
    <property type="entry name" value="Calcineurin-like_PHP"/>
</dbReference>
<dbReference type="InterPro" id="IPR008963">
    <property type="entry name" value="Purple_acid_Pase-like_N"/>
</dbReference>
<dbReference type="Gene3D" id="3.60.21.10">
    <property type="match status" value="1"/>
</dbReference>
<dbReference type="OrthoDB" id="45007at2759"/>
<dbReference type="Gene3D" id="2.60.40.380">
    <property type="entry name" value="Purple acid phosphatase-like, N-terminal"/>
    <property type="match status" value="1"/>
</dbReference>
<dbReference type="PANTHER" id="PTHR45867:SF3">
    <property type="entry name" value="ACID PHOSPHATASE TYPE 7"/>
    <property type="match status" value="1"/>
</dbReference>
<evidence type="ECO:0000259" key="5">
    <source>
        <dbReference type="Pfam" id="PF14008"/>
    </source>
</evidence>
<evidence type="ECO:0000313" key="7">
    <source>
        <dbReference type="EMBL" id="KAJ8046055.1"/>
    </source>
</evidence>
<evidence type="ECO:0000256" key="1">
    <source>
        <dbReference type="ARBA" id="ARBA00022729"/>
    </source>
</evidence>
<comment type="similarity">
    <text evidence="3">Belongs to the metallophosphoesterase superfamily. Purple acid phosphatase family.</text>
</comment>
<dbReference type="AlphaFoldDB" id="A0A9Q1CJW4"/>
<dbReference type="Pfam" id="PF00149">
    <property type="entry name" value="Metallophos"/>
    <property type="match status" value="1"/>
</dbReference>
<dbReference type="InterPro" id="IPR025733">
    <property type="entry name" value="PAPs_C"/>
</dbReference>
<dbReference type="Proteomes" id="UP001152320">
    <property type="component" value="Chromosome 3"/>
</dbReference>
<keyword evidence="8" id="KW-1185">Reference proteome</keyword>
<dbReference type="SUPFAM" id="SSF49363">
    <property type="entry name" value="Purple acid phosphatase, N-terminal domain"/>
    <property type="match status" value="1"/>
</dbReference>
<keyword evidence="1" id="KW-0732">Signal</keyword>
<sequence length="437" mass="50187">MKTITSTGNVHWVALLTVLFSLRYYVFVESLVKTQPEQIHISATGNVAEMVVTWSTFNDTATSEVYFGIHGNLSEHAIGSSTKFVDGGSERHTQFIHRVKLTDLKPDSYYTYHCGSLEGWSALYTFHTFPAGSNWSPRLVVYGDMGNENPQSLGRLQEEVQMEMYDAILHIGDFAYDFDSGNGSVGDSFMNQIESIAAYVPYMTCPGNHENAYNFSNYKNRFTMPMFEETENLWYSWDIGPAHIIFLSTEVYFYTKYGLNPISQQRDWLVADLKKANLPEMRQQRPWIITVGHRPPYCSDVGDNQCEDLYAETVRGAFEDILYNYGVDLSFWAHEHNYERFWPLYNKKVYNGSLSEPYTNPKAPVHIVTGSAGCWEKHSVFGPEKYFDAFRSGDYGYTRLHIINNTHIDLQQVSDDQKGKVIDKITLIKTKHGMRWS</sequence>
<dbReference type="CDD" id="cd00839">
    <property type="entry name" value="MPP_PAPs"/>
    <property type="match status" value="1"/>
</dbReference>
<evidence type="ECO:0000259" key="4">
    <source>
        <dbReference type="Pfam" id="PF00149"/>
    </source>
</evidence>
<reference evidence="7" key="1">
    <citation type="submission" date="2021-10" db="EMBL/GenBank/DDBJ databases">
        <title>Tropical sea cucumber genome reveals ecological adaptation and Cuvierian tubules defense mechanism.</title>
        <authorList>
            <person name="Chen T."/>
        </authorList>
    </citation>
    <scope>NUCLEOTIDE SEQUENCE</scope>
    <source>
        <strain evidence="7">Nanhai2018</strain>
        <tissue evidence="7">Muscle</tissue>
    </source>
</reference>
<dbReference type="InterPro" id="IPR029052">
    <property type="entry name" value="Metallo-depent_PP-like"/>
</dbReference>
<dbReference type="SUPFAM" id="SSF56300">
    <property type="entry name" value="Metallo-dependent phosphatases"/>
    <property type="match status" value="1"/>
</dbReference>
<keyword evidence="3" id="KW-0378">Hydrolase</keyword>
<accession>A0A9Q1CJW4</accession>
<dbReference type="EMBL" id="JAIZAY010000003">
    <property type="protein sequence ID" value="KAJ8046055.1"/>
    <property type="molecule type" value="Genomic_DNA"/>
</dbReference>
<dbReference type="Pfam" id="PF16656">
    <property type="entry name" value="Pur_ac_phosph_N"/>
    <property type="match status" value="1"/>
</dbReference>
<evidence type="ECO:0000313" key="8">
    <source>
        <dbReference type="Proteomes" id="UP001152320"/>
    </source>
</evidence>
<dbReference type="PANTHER" id="PTHR45867">
    <property type="entry name" value="PURPLE ACID PHOSPHATASE"/>
    <property type="match status" value="1"/>
</dbReference>
<gene>
    <name evidence="7" type="ORF">HOLleu_09219</name>
</gene>
<dbReference type="GO" id="GO:0046872">
    <property type="term" value="F:metal ion binding"/>
    <property type="evidence" value="ECO:0007669"/>
    <property type="project" value="InterPro"/>
</dbReference>
<comment type="caution">
    <text evidence="7">The sequence shown here is derived from an EMBL/GenBank/DDBJ whole genome shotgun (WGS) entry which is preliminary data.</text>
</comment>
<evidence type="ECO:0000259" key="6">
    <source>
        <dbReference type="Pfam" id="PF16656"/>
    </source>
</evidence>
<organism evidence="7 8">
    <name type="scientific">Holothuria leucospilota</name>
    <name type="common">Black long sea cucumber</name>
    <name type="synonym">Mertensiothuria leucospilota</name>
    <dbReference type="NCBI Taxonomy" id="206669"/>
    <lineage>
        <taxon>Eukaryota</taxon>
        <taxon>Metazoa</taxon>
        <taxon>Echinodermata</taxon>
        <taxon>Eleutherozoa</taxon>
        <taxon>Echinozoa</taxon>
        <taxon>Holothuroidea</taxon>
        <taxon>Aspidochirotacea</taxon>
        <taxon>Aspidochirotida</taxon>
        <taxon>Holothuriidae</taxon>
        <taxon>Holothuria</taxon>
    </lineage>
</organism>
<feature type="domain" description="Calcineurin-like phosphoesterase" evidence="4">
    <location>
        <begin position="138"/>
        <end position="338"/>
    </location>
</feature>
<proteinExistence type="inferred from homology"/>
<evidence type="ECO:0000256" key="2">
    <source>
        <dbReference type="ARBA" id="ARBA00023180"/>
    </source>
</evidence>
<feature type="domain" description="Purple acid phosphatase N-terminal" evidence="6">
    <location>
        <begin position="36"/>
        <end position="128"/>
    </location>
</feature>
<dbReference type="InterPro" id="IPR015914">
    <property type="entry name" value="PAPs_N"/>
</dbReference>